<dbReference type="Pfam" id="PF04969">
    <property type="entry name" value="CS"/>
    <property type="match status" value="1"/>
</dbReference>
<evidence type="ECO:0000259" key="4">
    <source>
        <dbReference type="PROSITE" id="PS51203"/>
    </source>
</evidence>
<dbReference type="PANTHER" id="PTHR22932">
    <property type="entry name" value="TELOMERASE-BINDING PROTEIN P23 HSP90 CO-CHAPERONE"/>
    <property type="match status" value="1"/>
</dbReference>
<dbReference type="InterPro" id="IPR045250">
    <property type="entry name" value="p23-like"/>
</dbReference>
<feature type="compositionally biased region" description="Acidic residues" evidence="3">
    <location>
        <begin position="226"/>
        <end position="249"/>
    </location>
</feature>
<sequence length="267" mass="30554">MTSKLLRVPKGRNFPNISLDVEDLLLHGRRDNRLIPRSRGVCIRSKEFKGLSPLCPASLFCCSLRLALLLEESICPIKTTLYFFLSATDFSPSSDMSRHPTLKWAQRSDKIYLTVDLPDAKDVKLKLEPEGKFIFSATKDNLPYEVDIDLHDKVNVEESKVSIGVRSIVYVIEKAEKKWWGRLLKQEGKPPVFLKVDWDKWVDEEDENEKAGMDFDDMDFSKLDMGGDDYDMDEPKDEEEEIEAKEEEEESKKEGEPVATDAEAAKA</sequence>
<dbReference type="InterPro" id="IPR008978">
    <property type="entry name" value="HSP20-like_chaperone"/>
</dbReference>
<proteinExistence type="inferred from homology"/>
<gene>
    <name evidence="5" type="ORF">HUJ06_001329</name>
</gene>
<dbReference type="EMBL" id="DUZY01000006">
    <property type="protein sequence ID" value="DAD43099.1"/>
    <property type="molecule type" value="Genomic_DNA"/>
</dbReference>
<dbReference type="SUPFAM" id="SSF49764">
    <property type="entry name" value="HSP20-like chaperones"/>
    <property type="match status" value="1"/>
</dbReference>
<comment type="similarity">
    <text evidence="1 2">Belongs to the p23/wos2 family.</text>
</comment>
<dbReference type="GO" id="GO:0051879">
    <property type="term" value="F:Hsp90 protein binding"/>
    <property type="evidence" value="ECO:0007669"/>
    <property type="project" value="UniProtKB-UniRule"/>
</dbReference>
<dbReference type="GO" id="GO:0005634">
    <property type="term" value="C:nucleus"/>
    <property type="evidence" value="ECO:0007669"/>
    <property type="project" value="UniProtKB-SubCell"/>
</dbReference>
<evidence type="ECO:0000313" key="6">
    <source>
        <dbReference type="Proteomes" id="UP000607653"/>
    </source>
</evidence>
<dbReference type="InterPro" id="IPR007052">
    <property type="entry name" value="CS_dom"/>
</dbReference>
<dbReference type="PANTHER" id="PTHR22932:SF10">
    <property type="entry name" value="CO-CHAPERONE PROTEIN P23"/>
    <property type="match status" value="1"/>
</dbReference>
<dbReference type="FunFam" id="2.60.40.790:FF:000013">
    <property type="entry name" value="Very-long-chain (3R)-3-hydroxyacyl-CoA dehydratase"/>
    <property type="match status" value="1"/>
</dbReference>
<evidence type="ECO:0000256" key="2">
    <source>
        <dbReference type="RuleBase" id="RU369032"/>
    </source>
</evidence>
<feature type="domain" description="CS" evidence="4">
    <location>
        <begin position="97"/>
        <end position="184"/>
    </location>
</feature>
<dbReference type="GO" id="GO:0101031">
    <property type="term" value="C:protein folding chaperone complex"/>
    <property type="evidence" value="ECO:0007669"/>
    <property type="project" value="UniProtKB-ARBA"/>
</dbReference>
<comment type="function">
    <text evidence="2">Acts as a co-chaperone for HSP90.</text>
</comment>
<dbReference type="PROSITE" id="PS51203">
    <property type="entry name" value="CS"/>
    <property type="match status" value="1"/>
</dbReference>
<comment type="subcellular location">
    <subcellularLocation>
        <location evidence="2">Cytoplasm</location>
    </subcellularLocation>
    <subcellularLocation>
        <location evidence="2">Nucleus</location>
    </subcellularLocation>
</comment>
<keyword evidence="2" id="KW-0539">Nucleus</keyword>
<feature type="compositionally biased region" description="Acidic residues" evidence="3">
    <location>
        <begin position="206"/>
        <end position="218"/>
    </location>
</feature>
<accession>A0A822ZIB1</accession>
<keyword evidence="2" id="KW-0963">Cytoplasm</keyword>
<keyword evidence="6" id="KW-1185">Reference proteome</keyword>
<comment type="subunit">
    <text evidence="2">Interacts with HSP90 in an ATP-dependent manner.</text>
</comment>
<evidence type="ECO:0000256" key="1">
    <source>
        <dbReference type="ARBA" id="ARBA00025733"/>
    </source>
</evidence>
<dbReference type="GO" id="GO:0005737">
    <property type="term" value="C:cytoplasm"/>
    <property type="evidence" value="ECO:0007669"/>
    <property type="project" value="UniProtKB-SubCell"/>
</dbReference>
<feature type="region of interest" description="Disordered" evidence="3">
    <location>
        <begin position="206"/>
        <end position="267"/>
    </location>
</feature>
<protein>
    <recommendedName>
        <fullName evidence="2">Co-chaperone protein p23</fullName>
    </recommendedName>
</protein>
<reference evidence="5 6" key="1">
    <citation type="journal article" date="2020" name="Mol. Biol. Evol.">
        <title>Distinct Expression and Methylation Patterns for Genes with Different Fates following a Single Whole-Genome Duplication in Flowering Plants.</title>
        <authorList>
            <person name="Shi T."/>
            <person name="Rahmani R.S."/>
            <person name="Gugger P.F."/>
            <person name="Wang M."/>
            <person name="Li H."/>
            <person name="Zhang Y."/>
            <person name="Li Z."/>
            <person name="Wang Q."/>
            <person name="Van de Peer Y."/>
            <person name="Marchal K."/>
            <person name="Chen J."/>
        </authorList>
    </citation>
    <scope>NUCLEOTIDE SEQUENCE [LARGE SCALE GENOMIC DNA]</scope>
    <source>
        <tissue evidence="5">Leaf</tissue>
    </source>
</reference>
<evidence type="ECO:0000256" key="3">
    <source>
        <dbReference type="SAM" id="MobiDB-lite"/>
    </source>
</evidence>
<dbReference type="Proteomes" id="UP000607653">
    <property type="component" value="Unassembled WGS sequence"/>
</dbReference>
<dbReference type="AlphaFoldDB" id="A0A822ZIB1"/>
<name>A0A822ZIB1_NELNU</name>
<comment type="caution">
    <text evidence="5">The sequence shown here is derived from an EMBL/GenBank/DDBJ whole genome shotgun (WGS) entry which is preliminary data.</text>
</comment>
<evidence type="ECO:0000313" key="5">
    <source>
        <dbReference type="EMBL" id="DAD43099.1"/>
    </source>
</evidence>
<organism evidence="5 6">
    <name type="scientific">Nelumbo nucifera</name>
    <name type="common">Sacred lotus</name>
    <dbReference type="NCBI Taxonomy" id="4432"/>
    <lineage>
        <taxon>Eukaryota</taxon>
        <taxon>Viridiplantae</taxon>
        <taxon>Streptophyta</taxon>
        <taxon>Embryophyta</taxon>
        <taxon>Tracheophyta</taxon>
        <taxon>Spermatophyta</taxon>
        <taxon>Magnoliopsida</taxon>
        <taxon>Proteales</taxon>
        <taxon>Nelumbonaceae</taxon>
        <taxon>Nelumbo</taxon>
    </lineage>
</organism>
<dbReference type="GO" id="GO:0051087">
    <property type="term" value="F:protein-folding chaperone binding"/>
    <property type="evidence" value="ECO:0007669"/>
    <property type="project" value="UniProtKB-ARBA"/>
</dbReference>
<dbReference type="CDD" id="cd06465">
    <property type="entry name" value="p23_hB-ind1_like"/>
    <property type="match status" value="1"/>
</dbReference>
<keyword evidence="2" id="KW-0143">Chaperone</keyword>
<dbReference type="Gene3D" id="2.60.40.790">
    <property type="match status" value="1"/>
</dbReference>